<protein>
    <recommendedName>
        <fullName evidence="9">TonB-dependent receptor-like beta-barrel domain-containing protein</fullName>
    </recommendedName>
</protein>
<evidence type="ECO:0000256" key="4">
    <source>
        <dbReference type="ARBA" id="ARBA00022692"/>
    </source>
</evidence>
<sequence>MLGARYANQWMNASTTTENSSTHDHFLANEQGLIWHQTSNLEFYLRRDTDYRFINGKEKLWGANGNINNVQMQTGISYETGLKWHQGVNKFEFGIYRLDLNNEITYTPDTNNGFGTVSNLPPTRRIGLNIYDQASLSKNLILNTQASLVRARVSSGTYAGKQVPAVSPISAGLGLTYTWPKDWSFNIMENYYSSSYPANDLDNKGTDQNGSKVPGYFLTDLNIRKKWEKLTINLSIKNLFNKNYARYSLYSPAMYTSDHQQIQGARTTYYPADGITALFTIEYNWA</sequence>
<evidence type="ECO:0000256" key="6">
    <source>
        <dbReference type="ARBA" id="ARBA00023136"/>
    </source>
</evidence>
<evidence type="ECO:0000256" key="7">
    <source>
        <dbReference type="ARBA" id="ARBA00023237"/>
    </source>
</evidence>
<dbReference type="InterPro" id="IPR039426">
    <property type="entry name" value="TonB-dep_rcpt-like"/>
</dbReference>
<dbReference type="Gene3D" id="2.40.170.20">
    <property type="entry name" value="TonB-dependent receptor, beta-barrel domain"/>
    <property type="match status" value="1"/>
</dbReference>
<comment type="caution">
    <text evidence="10">The sequence shown here is derived from an EMBL/GenBank/DDBJ whole genome shotgun (WGS) entry which is preliminary data.</text>
</comment>
<keyword evidence="6 8" id="KW-0472">Membrane</keyword>
<comment type="subcellular location">
    <subcellularLocation>
        <location evidence="1 8">Cell outer membrane</location>
        <topology evidence="1 8">Multi-pass membrane protein</topology>
    </subcellularLocation>
</comment>
<dbReference type="PROSITE" id="PS52016">
    <property type="entry name" value="TONB_DEPENDENT_REC_3"/>
    <property type="match status" value="1"/>
</dbReference>
<keyword evidence="7 8" id="KW-0998">Cell outer membrane</keyword>
<name>A0ABX3A7X6_9GAMM</name>
<reference evidence="10 11" key="1">
    <citation type="submission" date="2016-08" db="EMBL/GenBank/DDBJ databases">
        <title>Draft genome sequence of Candidatus Piscirickettsia litoralis, from seawater.</title>
        <authorList>
            <person name="Wan X."/>
            <person name="Lee A.J."/>
            <person name="Hou S."/>
            <person name="Donachie S.P."/>
        </authorList>
    </citation>
    <scope>NUCLEOTIDE SEQUENCE [LARGE SCALE GENOMIC DNA]</scope>
    <source>
        <strain evidence="10 11">Y2</strain>
    </source>
</reference>
<keyword evidence="3 8" id="KW-1134">Transmembrane beta strand</keyword>
<dbReference type="Pfam" id="PF00593">
    <property type="entry name" value="TonB_dep_Rec_b-barrel"/>
    <property type="match status" value="1"/>
</dbReference>
<dbReference type="PANTHER" id="PTHR30069">
    <property type="entry name" value="TONB-DEPENDENT OUTER MEMBRANE RECEPTOR"/>
    <property type="match status" value="1"/>
</dbReference>
<keyword evidence="2 8" id="KW-0813">Transport</keyword>
<evidence type="ECO:0000256" key="8">
    <source>
        <dbReference type="PROSITE-ProRule" id="PRU01360"/>
    </source>
</evidence>
<gene>
    <name evidence="10" type="ORF">BGC07_12105</name>
</gene>
<proteinExistence type="inferred from homology"/>
<evidence type="ECO:0000256" key="1">
    <source>
        <dbReference type="ARBA" id="ARBA00004571"/>
    </source>
</evidence>
<feature type="domain" description="TonB-dependent receptor-like beta-barrel" evidence="9">
    <location>
        <begin position="2"/>
        <end position="239"/>
    </location>
</feature>
<evidence type="ECO:0000313" key="11">
    <source>
        <dbReference type="Proteomes" id="UP000094329"/>
    </source>
</evidence>
<organism evidence="10 11">
    <name type="scientific">Piscirickettsia litoralis</name>
    <dbReference type="NCBI Taxonomy" id="1891921"/>
    <lineage>
        <taxon>Bacteria</taxon>
        <taxon>Pseudomonadati</taxon>
        <taxon>Pseudomonadota</taxon>
        <taxon>Gammaproteobacteria</taxon>
        <taxon>Thiotrichales</taxon>
        <taxon>Piscirickettsiaceae</taxon>
        <taxon>Piscirickettsia</taxon>
    </lineage>
</organism>
<dbReference type="EMBL" id="MDTU01000001">
    <property type="protein sequence ID" value="ODN43525.1"/>
    <property type="molecule type" value="Genomic_DNA"/>
</dbReference>
<comment type="similarity">
    <text evidence="8">Belongs to the TonB-dependent receptor family.</text>
</comment>
<dbReference type="SUPFAM" id="SSF56935">
    <property type="entry name" value="Porins"/>
    <property type="match status" value="1"/>
</dbReference>
<keyword evidence="5" id="KW-0798">TonB box</keyword>
<keyword evidence="4 8" id="KW-0812">Transmembrane</keyword>
<keyword evidence="11" id="KW-1185">Reference proteome</keyword>
<dbReference type="InterPro" id="IPR000531">
    <property type="entry name" value="Beta-barrel_TonB"/>
</dbReference>
<dbReference type="InterPro" id="IPR036942">
    <property type="entry name" value="Beta-barrel_TonB_sf"/>
</dbReference>
<dbReference type="Proteomes" id="UP000094329">
    <property type="component" value="Unassembled WGS sequence"/>
</dbReference>
<evidence type="ECO:0000259" key="9">
    <source>
        <dbReference type="Pfam" id="PF00593"/>
    </source>
</evidence>
<evidence type="ECO:0000256" key="5">
    <source>
        <dbReference type="ARBA" id="ARBA00023077"/>
    </source>
</evidence>
<evidence type="ECO:0000256" key="2">
    <source>
        <dbReference type="ARBA" id="ARBA00022448"/>
    </source>
</evidence>
<accession>A0ABX3A7X6</accession>
<evidence type="ECO:0000256" key="3">
    <source>
        <dbReference type="ARBA" id="ARBA00022452"/>
    </source>
</evidence>
<dbReference type="PANTHER" id="PTHR30069:SF27">
    <property type="entry name" value="BLL4766 PROTEIN"/>
    <property type="match status" value="1"/>
</dbReference>
<evidence type="ECO:0000313" key="10">
    <source>
        <dbReference type="EMBL" id="ODN43525.1"/>
    </source>
</evidence>